<evidence type="ECO:0000256" key="8">
    <source>
        <dbReference type="ARBA" id="ARBA00023098"/>
    </source>
</evidence>
<proteinExistence type="inferred from homology"/>
<keyword evidence="16" id="KW-1185">Reference proteome</keyword>
<feature type="region of interest" description="Disordered" evidence="13">
    <location>
        <begin position="434"/>
        <end position="507"/>
    </location>
</feature>
<dbReference type="AlphaFoldDB" id="A0AAV9W8X0"/>
<feature type="transmembrane region" description="Helical" evidence="14">
    <location>
        <begin position="261"/>
        <end position="278"/>
    </location>
</feature>
<evidence type="ECO:0000256" key="12">
    <source>
        <dbReference type="ARBA" id="ARBA00023315"/>
    </source>
</evidence>
<comment type="subcellular location">
    <subcellularLocation>
        <location evidence="1">Membrane</location>
        <topology evidence="1">Multi-pass membrane protein</topology>
    </subcellularLocation>
</comment>
<dbReference type="GO" id="GO:0016746">
    <property type="term" value="F:acyltransferase activity"/>
    <property type="evidence" value="ECO:0007669"/>
    <property type="project" value="UniProtKB-KW"/>
</dbReference>
<evidence type="ECO:0000313" key="16">
    <source>
        <dbReference type="Proteomes" id="UP001370758"/>
    </source>
</evidence>
<sequence length="507" mass="58141">MASTESNLSINASDIAVESASSSPPPSSPISEKDSFTSPTHSRSGSFVGSSKDEDWEGAAQVDRLTLFDLLDNLALPTLALNQRIEKWNRTLHTQSETFKKQGKYVKETYDKQKERVLKKRDVEIDKLRSRYGKNIDQLMKRWQDQKVVTLREKISFVVGVSNIFISGYLLGAYPNLMHWWYTLQMAYFMPIRFYTYHKRGYHYFLADLCYFVNVLLLLSIWVFPNSRRLFISAYCLSYGNNAWAIAMWRNSMVFHSLDKITSLFIHLMPPVVLHSIVHQGAMEGKMFALERMRQEGGFGLLEMIGWASIPYLFWQANYHFFITIRKAEKIAAGRPTSFTWLRQSYSKTWLGKFVLSLPESLQEFAFMGIQYSYAVLTMLPVPLWFHSRTLSCIFVSALGLWSVYNGATYYIDVFGKRFEKELLALKRDLERTQKYTTPSTPGSELSSNPLGVPISPEYQKNTPTRDEVQDSRDAGLSTLEPLPPSVIDPGLRHRNTSGIILDGDGK</sequence>
<feature type="region of interest" description="Disordered" evidence="13">
    <location>
        <begin position="1"/>
        <end position="53"/>
    </location>
</feature>
<keyword evidence="8" id="KW-0443">Lipid metabolism</keyword>
<feature type="transmembrane region" description="Helical" evidence="14">
    <location>
        <begin position="392"/>
        <end position="412"/>
    </location>
</feature>
<evidence type="ECO:0000256" key="2">
    <source>
        <dbReference type="ARBA" id="ARBA00006675"/>
    </source>
</evidence>
<name>A0AAV9W8X0_9PEZI</name>
<keyword evidence="6 14" id="KW-0812">Transmembrane</keyword>
<keyword evidence="11" id="KW-1208">Phospholipid metabolism</keyword>
<organism evidence="15 16">
    <name type="scientific">Arthrobotrys musiformis</name>
    <dbReference type="NCBI Taxonomy" id="47236"/>
    <lineage>
        <taxon>Eukaryota</taxon>
        <taxon>Fungi</taxon>
        <taxon>Dikarya</taxon>
        <taxon>Ascomycota</taxon>
        <taxon>Pezizomycotina</taxon>
        <taxon>Orbiliomycetes</taxon>
        <taxon>Orbiliales</taxon>
        <taxon>Orbiliaceae</taxon>
        <taxon>Arthrobotrys</taxon>
    </lineage>
</organism>
<accession>A0AAV9W8X0</accession>
<feature type="compositionally biased region" description="Basic and acidic residues" evidence="13">
    <location>
        <begin position="464"/>
        <end position="474"/>
    </location>
</feature>
<feature type="compositionally biased region" description="Polar residues" evidence="13">
    <location>
        <begin position="435"/>
        <end position="450"/>
    </location>
</feature>
<evidence type="ECO:0000256" key="4">
    <source>
        <dbReference type="ARBA" id="ARBA00022516"/>
    </source>
</evidence>
<dbReference type="PANTHER" id="PTHR31201:SF1">
    <property type="entry name" value="GLYCEROPHOSPHOCHOLINE ACYLTRANSFERASE 1"/>
    <property type="match status" value="1"/>
</dbReference>
<feature type="transmembrane region" description="Helical" evidence="14">
    <location>
        <begin position="230"/>
        <end position="249"/>
    </location>
</feature>
<dbReference type="InterPro" id="IPR021261">
    <property type="entry name" value="GPCAT"/>
</dbReference>
<evidence type="ECO:0000256" key="10">
    <source>
        <dbReference type="ARBA" id="ARBA00023209"/>
    </source>
</evidence>
<reference evidence="15 16" key="1">
    <citation type="submission" date="2023-08" db="EMBL/GenBank/DDBJ databases">
        <authorList>
            <person name="Palmer J.M."/>
        </authorList>
    </citation>
    <scope>NUCLEOTIDE SEQUENCE [LARGE SCALE GENOMIC DNA]</scope>
    <source>
        <strain evidence="15 16">TWF481</strain>
    </source>
</reference>
<feature type="transmembrane region" description="Helical" evidence="14">
    <location>
        <begin position="155"/>
        <end position="174"/>
    </location>
</feature>
<evidence type="ECO:0000256" key="11">
    <source>
        <dbReference type="ARBA" id="ARBA00023264"/>
    </source>
</evidence>
<keyword evidence="7 14" id="KW-1133">Transmembrane helix</keyword>
<keyword evidence="4" id="KW-0444">Lipid biosynthesis</keyword>
<evidence type="ECO:0000256" key="6">
    <source>
        <dbReference type="ARBA" id="ARBA00022692"/>
    </source>
</evidence>
<comment type="similarity">
    <text evidence="2">Belongs to the GPC1 family.</text>
</comment>
<protein>
    <recommendedName>
        <fullName evidence="3">Glycerophosphocholine acyltransferase 1</fullName>
    </recommendedName>
</protein>
<keyword evidence="9 14" id="KW-0472">Membrane</keyword>
<evidence type="ECO:0000256" key="9">
    <source>
        <dbReference type="ARBA" id="ARBA00023136"/>
    </source>
</evidence>
<keyword evidence="10" id="KW-0594">Phospholipid biosynthesis</keyword>
<evidence type="ECO:0000256" key="13">
    <source>
        <dbReference type="SAM" id="MobiDB-lite"/>
    </source>
</evidence>
<dbReference type="Proteomes" id="UP001370758">
    <property type="component" value="Unassembled WGS sequence"/>
</dbReference>
<dbReference type="Pfam" id="PF10998">
    <property type="entry name" value="DUF2838"/>
    <property type="match status" value="1"/>
</dbReference>
<feature type="transmembrane region" description="Helical" evidence="14">
    <location>
        <begin position="365"/>
        <end position="386"/>
    </location>
</feature>
<feature type="transmembrane region" description="Helical" evidence="14">
    <location>
        <begin position="204"/>
        <end position="224"/>
    </location>
</feature>
<feature type="compositionally biased region" description="Polar residues" evidence="13">
    <location>
        <begin position="36"/>
        <end position="49"/>
    </location>
</feature>
<feature type="transmembrane region" description="Helical" evidence="14">
    <location>
        <begin position="298"/>
        <end position="317"/>
    </location>
</feature>
<evidence type="ECO:0000256" key="3">
    <source>
        <dbReference type="ARBA" id="ARBA00019082"/>
    </source>
</evidence>
<evidence type="ECO:0000256" key="5">
    <source>
        <dbReference type="ARBA" id="ARBA00022679"/>
    </source>
</evidence>
<dbReference type="GO" id="GO:0016020">
    <property type="term" value="C:membrane"/>
    <property type="evidence" value="ECO:0007669"/>
    <property type="project" value="UniProtKB-SubCell"/>
</dbReference>
<evidence type="ECO:0000256" key="7">
    <source>
        <dbReference type="ARBA" id="ARBA00022989"/>
    </source>
</evidence>
<evidence type="ECO:0000313" key="15">
    <source>
        <dbReference type="EMBL" id="KAK6503511.1"/>
    </source>
</evidence>
<comment type="caution">
    <text evidence="15">The sequence shown here is derived from an EMBL/GenBank/DDBJ whole genome shotgun (WGS) entry which is preliminary data.</text>
</comment>
<dbReference type="GO" id="GO:0006656">
    <property type="term" value="P:phosphatidylcholine biosynthetic process"/>
    <property type="evidence" value="ECO:0007669"/>
    <property type="project" value="TreeGrafter"/>
</dbReference>
<dbReference type="EMBL" id="JAVHJL010000005">
    <property type="protein sequence ID" value="KAK6503511.1"/>
    <property type="molecule type" value="Genomic_DNA"/>
</dbReference>
<keyword evidence="5" id="KW-0808">Transferase</keyword>
<evidence type="ECO:0000256" key="1">
    <source>
        <dbReference type="ARBA" id="ARBA00004141"/>
    </source>
</evidence>
<feature type="compositionally biased region" description="Polar residues" evidence="13">
    <location>
        <begin position="1"/>
        <end position="12"/>
    </location>
</feature>
<keyword evidence="12" id="KW-0012">Acyltransferase</keyword>
<gene>
    <name evidence="15" type="ORF">TWF481_008527</name>
</gene>
<dbReference type="PANTHER" id="PTHR31201">
    <property type="entry name" value="OS01G0585100 PROTEIN"/>
    <property type="match status" value="1"/>
</dbReference>
<evidence type="ECO:0000256" key="14">
    <source>
        <dbReference type="SAM" id="Phobius"/>
    </source>
</evidence>